<evidence type="ECO:0000256" key="3">
    <source>
        <dbReference type="ARBA" id="ARBA00022692"/>
    </source>
</evidence>
<keyword evidence="8" id="KW-1185">Reference proteome</keyword>
<evidence type="ECO:0000256" key="1">
    <source>
        <dbReference type="ARBA" id="ARBA00004141"/>
    </source>
</evidence>
<dbReference type="Pfam" id="PF03741">
    <property type="entry name" value="TerC"/>
    <property type="match status" value="1"/>
</dbReference>
<protein>
    <submittedName>
        <fullName evidence="7">TerC family protein</fullName>
    </submittedName>
</protein>
<reference evidence="7 8" key="1">
    <citation type="submission" date="2019-06" db="EMBL/GenBank/DDBJ databases">
        <title>Genome sequence of Litorilinea aerophila BAA-2444.</title>
        <authorList>
            <person name="Maclea K.S."/>
            <person name="Maurais E.G."/>
            <person name="Iannazzi L.C."/>
        </authorList>
    </citation>
    <scope>NUCLEOTIDE SEQUENCE [LARGE SCALE GENOMIC DNA]</scope>
    <source>
        <strain evidence="7 8">ATCC BAA-2444</strain>
    </source>
</reference>
<name>A0A540VKH4_9CHLR</name>
<feature type="transmembrane region" description="Helical" evidence="6">
    <location>
        <begin position="12"/>
        <end position="36"/>
    </location>
</feature>
<feature type="transmembrane region" description="Helical" evidence="6">
    <location>
        <begin position="48"/>
        <end position="68"/>
    </location>
</feature>
<dbReference type="InterPro" id="IPR005496">
    <property type="entry name" value="Integral_membrane_TerC"/>
</dbReference>
<keyword evidence="4 6" id="KW-1133">Transmembrane helix</keyword>
<keyword evidence="3 6" id="KW-0812">Transmembrane</keyword>
<evidence type="ECO:0000256" key="4">
    <source>
        <dbReference type="ARBA" id="ARBA00022989"/>
    </source>
</evidence>
<comment type="subcellular location">
    <subcellularLocation>
        <location evidence="1">Membrane</location>
        <topology evidence="1">Multi-pass membrane protein</topology>
    </subcellularLocation>
</comment>
<dbReference type="InParanoid" id="A0A540VKH4"/>
<evidence type="ECO:0000313" key="7">
    <source>
        <dbReference type="EMBL" id="TQE97222.1"/>
    </source>
</evidence>
<dbReference type="Proteomes" id="UP000317371">
    <property type="component" value="Unassembled WGS sequence"/>
</dbReference>
<dbReference type="PANTHER" id="PTHR30238:SF4">
    <property type="entry name" value="SLL1022 PROTEIN"/>
    <property type="match status" value="1"/>
</dbReference>
<evidence type="ECO:0000313" key="8">
    <source>
        <dbReference type="Proteomes" id="UP000317371"/>
    </source>
</evidence>
<dbReference type="AlphaFoldDB" id="A0A540VKH4"/>
<comment type="caution">
    <text evidence="7">The sequence shown here is derived from an EMBL/GenBank/DDBJ whole genome shotgun (WGS) entry which is preliminary data.</text>
</comment>
<dbReference type="EMBL" id="VIGC01000004">
    <property type="protein sequence ID" value="TQE97222.1"/>
    <property type="molecule type" value="Genomic_DNA"/>
</dbReference>
<feature type="transmembrane region" description="Helical" evidence="6">
    <location>
        <begin position="153"/>
        <end position="175"/>
    </location>
</feature>
<feature type="transmembrane region" description="Helical" evidence="6">
    <location>
        <begin position="218"/>
        <end position="236"/>
    </location>
</feature>
<feature type="transmembrane region" description="Helical" evidence="6">
    <location>
        <begin position="117"/>
        <end position="141"/>
    </location>
</feature>
<dbReference type="OrthoDB" id="9806211at2"/>
<dbReference type="RefSeq" id="WP_141608818.1">
    <property type="nucleotide sequence ID" value="NZ_VIGC02000004.1"/>
</dbReference>
<evidence type="ECO:0000256" key="6">
    <source>
        <dbReference type="SAM" id="Phobius"/>
    </source>
</evidence>
<evidence type="ECO:0000256" key="2">
    <source>
        <dbReference type="ARBA" id="ARBA00007511"/>
    </source>
</evidence>
<feature type="transmembrane region" description="Helical" evidence="6">
    <location>
        <begin position="187"/>
        <end position="206"/>
    </location>
</feature>
<dbReference type="GO" id="GO:0016020">
    <property type="term" value="C:membrane"/>
    <property type="evidence" value="ECO:0007669"/>
    <property type="project" value="UniProtKB-SubCell"/>
</dbReference>
<dbReference type="PANTHER" id="PTHR30238">
    <property type="entry name" value="MEMBRANE BOUND PREDICTED REDOX MODULATOR"/>
    <property type="match status" value="1"/>
</dbReference>
<accession>A0A540VKH4</accession>
<organism evidence="7 8">
    <name type="scientific">Litorilinea aerophila</name>
    <dbReference type="NCBI Taxonomy" id="1204385"/>
    <lineage>
        <taxon>Bacteria</taxon>
        <taxon>Bacillati</taxon>
        <taxon>Chloroflexota</taxon>
        <taxon>Caldilineae</taxon>
        <taxon>Caldilineales</taxon>
        <taxon>Caldilineaceae</taxon>
        <taxon>Litorilinea</taxon>
    </lineage>
</organism>
<evidence type="ECO:0000256" key="5">
    <source>
        <dbReference type="ARBA" id="ARBA00023136"/>
    </source>
</evidence>
<proteinExistence type="inferred from homology"/>
<keyword evidence="5 6" id="KW-0472">Membrane</keyword>
<comment type="similarity">
    <text evidence="2">Belongs to the TerC family.</text>
</comment>
<gene>
    <name evidence="7" type="ORF">FKZ61_04190</name>
</gene>
<dbReference type="FunCoup" id="A0A540VKH4">
    <property type="interactions" value="2"/>
</dbReference>
<feature type="transmembrane region" description="Helical" evidence="6">
    <location>
        <begin position="88"/>
        <end position="105"/>
    </location>
</feature>
<sequence length="257" mass="27995">MDELFTAQNLIALLTLTALEIVLGIDNVIFIAILAGKLPEHQRARARTLGIGLAVVTRILLLLTITWIMRLTYPLFSLLGNDLSGRDLILLLGGLFLIGKSTFEIHEKLEAVEHGSAARVAVASLAAVIAQVVLIDVVFSLDSVITAVGISGNLWVMIPAILVAAVVMVAFAGAIGRFVEQHPTMKILALAFLILIGTLLVIEGWNSELVHQYHLKNYAYFAMAFSFIVEMINIRVRKQAEPISLHNRPRVAEGGLD</sequence>